<dbReference type="Proteomes" id="UP000054279">
    <property type="component" value="Unassembled WGS sequence"/>
</dbReference>
<evidence type="ECO:0000313" key="2">
    <source>
        <dbReference type="EMBL" id="KIJ36216.1"/>
    </source>
</evidence>
<feature type="compositionally biased region" description="Basic and acidic residues" evidence="1">
    <location>
        <begin position="109"/>
        <end position="120"/>
    </location>
</feature>
<evidence type="ECO:0000313" key="3">
    <source>
        <dbReference type="Proteomes" id="UP000054279"/>
    </source>
</evidence>
<proteinExistence type="predicted"/>
<protein>
    <submittedName>
        <fullName evidence="2">Uncharacterized protein</fullName>
    </submittedName>
</protein>
<name>A0A0C9VFN0_SPHS4</name>
<dbReference type="EMBL" id="KN837181">
    <property type="protein sequence ID" value="KIJ36216.1"/>
    <property type="molecule type" value="Genomic_DNA"/>
</dbReference>
<feature type="compositionally biased region" description="Low complexity" evidence="1">
    <location>
        <begin position="135"/>
        <end position="152"/>
    </location>
</feature>
<sequence>MTLKTWLTVRRTFEATPQTYMPIVRGDQQVGRMGYRSSNEERRKYPRCSCPNSCPSLRSKRPLSSNPSSSPTFDDVPFFDTTAYDLRGGIFAEAFARPTTTTVTPEKSTVVKDETTEHRKSTWFGGRGDDEDVTADTTRTTTTTQDELAAATSKNTGVDVSIGDPTTGSTTLAPITTTTTSSTFTDTLAISTSTFNIALDPEPHRQPRGRTVSSPSNLSLSTITHRLPFPIPLGVI</sequence>
<dbReference type="HOGENOM" id="CLU_1176052_0_0_1"/>
<dbReference type="AlphaFoldDB" id="A0A0C9VFN0"/>
<keyword evidence="3" id="KW-1185">Reference proteome</keyword>
<gene>
    <name evidence="2" type="ORF">M422DRAFT_261546</name>
</gene>
<feature type="region of interest" description="Disordered" evidence="1">
    <location>
        <begin position="32"/>
        <end position="75"/>
    </location>
</feature>
<reference evidence="2 3" key="1">
    <citation type="submission" date="2014-06" db="EMBL/GenBank/DDBJ databases">
        <title>Evolutionary Origins and Diversification of the Mycorrhizal Mutualists.</title>
        <authorList>
            <consortium name="DOE Joint Genome Institute"/>
            <consortium name="Mycorrhizal Genomics Consortium"/>
            <person name="Kohler A."/>
            <person name="Kuo A."/>
            <person name="Nagy L.G."/>
            <person name="Floudas D."/>
            <person name="Copeland A."/>
            <person name="Barry K.W."/>
            <person name="Cichocki N."/>
            <person name="Veneault-Fourrey C."/>
            <person name="LaButti K."/>
            <person name="Lindquist E.A."/>
            <person name="Lipzen A."/>
            <person name="Lundell T."/>
            <person name="Morin E."/>
            <person name="Murat C."/>
            <person name="Riley R."/>
            <person name="Ohm R."/>
            <person name="Sun H."/>
            <person name="Tunlid A."/>
            <person name="Henrissat B."/>
            <person name="Grigoriev I.V."/>
            <person name="Hibbett D.S."/>
            <person name="Martin F."/>
        </authorList>
    </citation>
    <scope>NUCLEOTIDE SEQUENCE [LARGE SCALE GENOMIC DNA]</scope>
    <source>
        <strain evidence="2 3">SS14</strain>
    </source>
</reference>
<feature type="region of interest" description="Disordered" evidence="1">
    <location>
        <begin position="105"/>
        <end position="152"/>
    </location>
</feature>
<feature type="compositionally biased region" description="Low complexity" evidence="1">
    <location>
        <begin position="53"/>
        <end position="71"/>
    </location>
</feature>
<accession>A0A0C9VFN0</accession>
<organism evidence="2 3">
    <name type="scientific">Sphaerobolus stellatus (strain SS14)</name>
    <dbReference type="NCBI Taxonomy" id="990650"/>
    <lineage>
        <taxon>Eukaryota</taxon>
        <taxon>Fungi</taxon>
        <taxon>Dikarya</taxon>
        <taxon>Basidiomycota</taxon>
        <taxon>Agaricomycotina</taxon>
        <taxon>Agaricomycetes</taxon>
        <taxon>Phallomycetidae</taxon>
        <taxon>Geastrales</taxon>
        <taxon>Sphaerobolaceae</taxon>
        <taxon>Sphaerobolus</taxon>
    </lineage>
</organism>
<evidence type="ECO:0000256" key="1">
    <source>
        <dbReference type="SAM" id="MobiDB-lite"/>
    </source>
</evidence>